<dbReference type="Pfam" id="PF13903">
    <property type="entry name" value="Claudin_2"/>
    <property type="match status" value="1"/>
</dbReference>
<feature type="compositionally biased region" description="Polar residues" evidence="7">
    <location>
        <begin position="487"/>
        <end position="499"/>
    </location>
</feature>
<comment type="caution">
    <text evidence="6">Lacks conserved residue(s) required for the propagation of feature annotation.</text>
</comment>
<keyword evidence="3 8" id="KW-1133">Transmembrane helix</keyword>
<dbReference type="Proteomes" id="UP000825002">
    <property type="component" value="Unassembled WGS sequence"/>
</dbReference>
<evidence type="ECO:0000256" key="8">
    <source>
        <dbReference type="SAM" id="Phobius"/>
    </source>
</evidence>
<keyword evidence="4 8" id="KW-0472">Membrane</keyword>
<evidence type="ECO:0000256" key="6">
    <source>
        <dbReference type="PROSITE-ProRule" id="PRU00124"/>
    </source>
</evidence>
<evidence type="ECO:0000313" key="11">
    <source>
        <dbReference type="Proteomes" id="UP000825002"/>
    </source>
</evidence>
<comment type="caution">
    <text evidence="10">The sequence shown here is derived from an EMBL/GenBank/DDBJ whole genome shotgun (WGS) entry which is preliminary data.</text>
</comment>
<dbReference type="InterPro" id="IPR004031">
    <property type="entry name" value="PMP22/EMP/MP20/Claudin"/>
</dbReference>
<feature type="region of interest" description="Disordered" evidence="7">
    <location>
        <begin position="450"/>
        <end position="472"/>
    </location>
</feature>
<protein>
    <submittedName>
        <fullName evidence="10">IDLSRF-like peptide</fullName>
    </submittedName>
</protein>
<evidence type="ECO:0000256" key="7">
    <source>
        <dbReference type="SAM" id="MobiDB-lite"/>
    </source>
</evidence>
<evidence type="ECO:0000256" key="9">
    <source>
        <dbReference type="SAM" id="SignalP"/>
    </source>
</evidence>
<feature type="region of interest" description="Disordered" evidence="7">
    <location>
        <begin position="487"/>
        <end position="512"/>
    </location>
</feature>
<comment type="subcellular location">
    <subcellularLocation>
        <location evidence="1">Membrane</location>
        <topology evidence="1">Multi-pass membrane protein</topology>
    </subcellularLocation>
</comment>
<keyword evidence="2 8" id="KW-0812">Transmembrane</keyword>
<reference evidence="10 11" key="1">
    <citation type="submission" date="2020-10" db="EMBL/GenBank/DDBJ databases">
        <authorList>
            <person name="Klimov P.B."/>
            <person name="Dyachkov S.M."/>
            <person name="Chetverikov P.E."/>
        </authorList>
    </citation>
    <scope>NUCLEOTIDE SEQUENCE [LARGE SCALE GENOMIC DNA]</scope>
    <source>
        <strain evidence="10">BMOC 18-1129-001#AD2665</strain>
        <tissue evidence="10">Entire mites</tissue>
    </source>
</reference>
<keyword evidence="9" id="KW-0732">Signal</keyword>
<name>A0ABQ7S8P6_9ACAR</name>
<gene>
    <name evidence="10" type="ORF">GZH46_01676</name>
</gene>
<keyword evidence="11" id="KW-1185">Reference proteome</keyword>
<evidence type="ECO:0000256" key="1">
    <source>
        <dbReference type="ARBA" id="ARBA00004141"/>
    </source>
</evidence>
<evidence type="ECO:0000256" key="2">
    <source>
        <dbReference type="ARBA" id="ARBA00022692"/>
    </source>
</evidence>
<dbReference type="SMART" id="SM00192">
    <property type="entry name" value="LDLa"/>
    <property type="match status" value="1"/>
</dbReference>
<feature type="non-terminal residue" evidence="10">
    <location>
        <position position="603"/>
    </location>
</feature>
<sequence length="603" mass="67889">MGHGLNIRHCSIVAVVLLITSSRCAHHVSLTGAHSIRGYTIDLSDNALMASNSIGVAAETPLSSAFDELRNSLRVHNLRNATGNIFDHRRQSIKRAAEPKACHPTKPFRCPGSDADVGQCIPIQYLCDGASDCPTFNGFPGGYDEDPRLCTAVKRPPVEETRDFLKGLLNSHGPSYVEKLFGPKIKQALIPLGGPERVAIALSMSKTIEDFGKVLHLMRADVDHLRDVLTAIRNTDGSMLRSLGVVRSSEMADLRFFLEHVIFALNNDDRSSNSRVNVKPIVVSVVAVIMADEYFYLLLKRSIHTEEMVKLGRLRLPHMDILSVRCVTYASVAIFVATVLITLAFSTPYWLNSTSHPNQRFRRLGLWEACFINLDDVHHRYDRRLSGCRWIFDEDYSFLMDLLEPHRNFVVKFKSPRSIVASVHVNRPGSSVRNVPSPPPKPHVEQLVRHQYQQSQSNQSHRQPQQHITPATKAKFGVSSTINNNATQTSSKVVASPASQAEGYDGKSSERMASHGRQWSNLTKTIVAILIPTVAFLSYAFFSTEWLASESRYYGAKFNKLGLWRICFRSFSAPNDFEFRKFYVGCRWVFAEEYRNIRHIIFP</sequence>
<dbReference type="PROSITE" id="PS50068">
    <property type="entry name" value="LDLRA_2"/>
    <property type="match status" value="1"/>
</dbReference>
<dbReference type="InterPro" id="IPR036055">
    <property type="entry name" value="LDL_receptor-like_sf"/>
</dbReference>
<organism evidence="10 11">
    <name type="scientific">Fragariocoptes setiger</name>
    <dbReference type="NCBI Taxonomy" id="1670756"/>
    <lineage>
        <taxon>Eukaryota</taxon>
        <taxon>Metazoa</taxon>
        <taxon>Ecdysozoa</taxon>
        <taxon>Arthropoda</taxon>
        <taxon>Chelicerata</taxon>
        <taxon>Arachnida</taxon>
        <taxon>Acari</taxon>
        <taxon>Acariformes</taxon>
        <taxon>Trombidiformes</taxon>
        <taxon>Prostigmata</taxon>
        <taxon>Eupodina</taxon>
        <taxon>Eriophyoidea</taxon>
        <taxon>Phytoptidae</taxon>
        <taxon>Fragariocoptes</taxon>
    </lineage>
</organism>
<dbReference type="Gene3D" id="1.20.140.150">
    <property type="match status" value="1"/>
</dbReference>
<feature type="chain" id="PRO_5046694077" evidence="9">
    <location>
        <begin position="26"/>
        <end position="603"/>
    </location>
</feature>
<evidence type="ECO:0000256" key="4">
    <source>
        <dbReference type="ARBA" id="ARBA00023136"/>
    </source>
</evidence>
<dbReference type="PANTHER" id="PTHR21284:SF6">
    <property type="entry name" value="SINUOUS"/>
    <property type="match status" value="1"/>
</dbReference>
<feature type="compositionally biased region" description="Low complexity" evidence="7">
    <location>
        <begin position="450"/>
        <end position="467"/>
    </location>
</feature>
<feature type="transmembrane region" description="Helical" evidence="8">
    <location>
        <begin position="320"/>
        <end position="345"/>
    </location>
</feature>
<dbReference type="PANTHER" id="PTHR21284">
    <property type="entry name" value="EG:80H7.2 PROTEIN"/>
    <property type="match status" value="1"/>
</dbReference>
<feature type="transmembrane region" description="Helical" evidence="8">
    <location>
        <begin position="522"/>
        <end position="542"/>
    </location>
</feature>
<keyword evidence="5" id="KW-1015">Disulfide bond</keyword>
<evidence type="ECO:0000313" key="10">
    <source>
        <dbReference type="EMBL" id="KAG9509794.1"/>
    </source>
</evidence>
<evidence type="ECO:0000256" key="3">
    <source>
        <dbReference type="ARBA" id="ARBA00022989"/>
    </source>
</evidence>
<dbReference type="EMBL" id="JAIFTH010000334">
    <property type="protein sequence ID" value="KAG9509794.1"/>
    <property type="molecule type" value="Genomic_DNA"/>
</dbReference>
<proteinExistence type="predicted"/>
<dbReference type="InterPro" id="IPR002172">
    <property type="entry name" value="LDrepeatLR_classA_rpt"/>
</dbReference>
<dbReference type="CDD" id="cd00112">
    <property type="entry name" value="LDLa"/>
    <property type="match status" value="1"/>
</dbReference>
<feature type="signal peptide" evidence="9">
    <location>
        <begin position="1"/>
        <end position="25"/>
    </location>
</feature>
<evidence type="ECO:0000256" key="5">
    <source>
        <dbReference type="ARBA" id="ARBA00023157"/>
    </source>
</evidence>
<dbReference type="Gene3D" id="4.10.400.10">
    <property type="entry name" value="Low-density Lipoprotein Receptor"/>
    <property type="match status" value="1"/>
</dbReference>
<accession>A0ABQ7S8P6</accession>